<dbReference type="AlphaFoldDB" id="A0A7E4V4Z5"/>
<evidence type="ECO:0000313" key="1">
    <source>
        <dbReference type="Proteomes" id="UP000492821"/>
    </source>
</evidence>
<keyword evidence="1" id="KW-1185">Reference proteome</keyword>
<evidence type="ECO:0000313" key="2">
    <source>
        <dbReference type="WBParaSite" id="Pan_g16125.t1"/>
    </source>
</evidence>
<sequence>MIVDNYHSLNPNPLPKIETLISRPTGDEANFELFGASFNGDKYLGGEMTLGNVGVGVDGFGLRAQATGLQPKVVLGPEPKVGFDAGFTANLTAVEGNVGPVGASIGLSADTGIKIGKEGVGFKLLGTGGSIGRTTSVQLFGIGFSVKLL</sequence>
<reference evidence="1" key="1">
    <citation type="journal article" date="2013" name="Genetics">
        <title>The draft genome and transcriptome of Panagrellus redivivus are shaped by the harsh demands of a free-living lifestyle.</title>
        <authorList>
            <person name="Srinivasan J."/>
            <person name="Dillman A.R."/>
            <person name="Macchietto M.G."/>
            <person name="Heikkinen L."/>
            <person name="Lakso M."/>
            <person name="Fracchia K.M."/>
            <person name="Antoshechkin I."/>
            <person name="Mortazavi A."/>
            <person name="Wong G."/>
            <person name="Sternberg P.W."/>
        </authorList>
    </citation>
    <scope>NUCLEOTIDE SEQUENCE [LARGE SCALE GENOMIC DNA]</scope>
    <source>
        <strain evidence="1">MT8872</strain>
    </source>
</reference>
<accession>A0A7E4V4Z5</accession>
<dbReference type="WBParaSite" id="Pan_g16125.t1">
    <property type="protein sequence ID" value="Pan_g16125.t1"/>
    <property type="gene ID" value="Pan_g16125"/>
</dbReference>
<organism evidence="1 2">
    <name type="scientific">Panagrellus redivivus</name>
    <name type="common">Microworm</name>
    <dbReference type="NCBI Taxonomy" id="6233"/>
    <lineage>
        <taxon>Eukaryota</taxon>
        <taxon>Metazoa</taxon>
        <taxon>Ecdysozoa</taxon>
        <taxon>Nematoda</taxon>
        <taxon>Chromadorea</taxon>
        <taxon>Rhabditida</taxon>
        <taxon>Tylenchina</taxon>
        <taxon>Panagrolaimomorpha</taxon>
        <taxon>Panagrolaimoidea</taxon>
        <taxon>Panagrolaimidae</taxon>
        <taxon>Panagrellus</taxon>
    </lineage>
</organism>
<name>A0A7E4V4Z5_PANRE</name>
<proteinExistence type="predicted"/>
<reference evidence="2" key="2">
    <citation type="submission" date="2020-10" db="UniProtKB">
        <authorList>
            <consortium name="WormBaseParasite"/>
        </authorList>
    </citation>
    <scope>IDENTIFICATION</scope>
</reference>
<protein>
    <submittedName>
        <fullName evidence="2">Bacterial surface antigen (D15) domain-containing protein</fullName>
    </submittedName>
</protein>
<dbReference type="Proteomes" id="UP000492821">
    <property type="component" value="Unassembled WGS sequence"/>
</dbReference>